<keyword evidence="5" id="KW-1185">Reference proteome</keyword>
<dbReference type="SUPFAM" id="SSF51261">
    <property type="entry name" value="Duplicated hybrid motif"/>
    <property type="match status" value="1"/>
</dbReference>
<dbReference type="InterPro" id="IPR050570">
    <property type="entry name" value="Cell_wall_metabolism_enzyme"/>
</dbReference>
<dbReference type="InterPro" id="IPR045974">
    <property type="entry name" value="DUF5930"/>
</dbReference>
<feature type="domain" description="M23ase beta-sheet core" evidence="2">
    <location>
        <begin position="341"/>
        <end position="436"/>
    </location>
</feature>
<evidence type="ECO:0000259" key="3">
    <source>
        <dbReference type="Pfam" id="PF19353"/>
    </source>
</evidence>
<name>A0A3B0M7Y6_9RHOB</name>
<proteinExistence type="predicted"/>
<keyword evidence="1" id="KW-0472">Membrane</keyword>
<dbReference type="PANTHER" id="PTHR21666">
    <property type="entry name" value="PEPTIDASE-RELATED"/>
    <property type="match status" value="1"/>
</dbReference>
<dbReference type="Proteomes" id="UP000272908">
    <property type="component" value="Unassembled WGS sequence"/>
</dbReference>
<dbReference type="FunFam" id="2.70.70.10:FF:000006">
    <property type="entry name" value="M23 family peptidase"/>
    <property type="match status" value="1"/>
</dbReference>
<dbReference type="GO" id="GO:0004222">
    <property type="term" value="F:metalloendopeptidase activity"/>
    <property type="evidence" value="ECO:0007669"/>
    <property type="project" value="TreeGrafter"/>
</dbReference>
<dbReference type="Gene3D" id="2.70.70.10">
    <property type="entry name" value="Glucose Permease (Domain IIA)"/>
    <property type="match status" value="1"/>
</dbReference>
<dbReference type="Pfam" id="PF01551">
    <property type="entry name" value="Peptidase_M23"/>
    <property type="match status" value="1"/>
</dbReference>
<evidence type="ECO:0000256" key="1">
    <source>
        <dbReference type="SAM" id="Phobius"/>
    </source>
</evidence>
<evidence type="ECO:0000259" key="2">
    <source>
        <dbReference type="Pfam" id="PF01551"/>
    </source>
</evidence>
<keyword evidence="4" id="KW-0378">Hydrolase</keyword>
<reference evidence="5" key="1">
    <citation type="submission" date="2018-08" db="EMBL/GenBank/DDBJ databases">
        <authorList>
            <person name="Rodrigo-Torres L."/>
            <person name="Arahal R. D."/>
            <person name="Lucena T."/>
        </authorList>
    </citation>
    <scope>NUCLEOTIDE SEQUENCE [LARGE SCALE GENOMIC DNA]</scope>
    <source>
        <strain evidence="5">CECT 7235</strain>
    </source>
</reference>
<keyword evidence="1" id="KW-0812">Transmembrane</keyword>
<feature type="transmembrane region" description="Helical" evidence="1">
    <location>
        <begin position="41"/>
        <end position="63"/>
    </location>
</feature>
<protein>
    <submittedName>
        <fullName evidence="4">Murein DD-endopeptidase MepM</fullName>
        <ecNumber evidence="4">3.4.24.-</ecNumber>
    </submittedName>
</protein>
<feature type="domain" description="DUF5930" evidence="3">
    <location>
        <begin position="2"/>
        <end position="324"/>
    </location>
</feature>
<dbReference type="CDD" id="cd12797">
    <property type="entry name" value="M23_peptidase"/>
    <property type="match status" value="1"/>
</dbReference>
<dbReference type="EMBL" id="UIHC01000015">
    <property type="protein sequence ID" value="SUZ32091.1"/>
    <property type="molecule type" value="Genomic_DNA"/>
</dbReference>
<dbReference type="EC" id="3.4.24.-" evidence="4"/>
<keyword evidence="1" id="KW-1133">Transmembrane helix</keyword>
<gene>
    <name evidence="4" type="primary">mepM</name>
    <name evidence="4" type="ORF">ROE7235_01843</name>
</gene>
<evidence type="ECO:0000313" key="4">
    <source>
        <dbReference type="EMBL" id="SUZ32091.1"/>
    </source>
</evidence>
<dbReference type="Pfam" id="PF19353">
    <property type="entry name" value="DUF5930"/>
    <property type="match status" value="1"/>
</dbReference>
<evidence type="ECO:0000313" key="5">
    <source>
        <dbReference type="Proteomes" id="UP000272908"/>
    </source>
</evidence>
<organism evidence="4 5">
    <name type="scientific">Roseinatronobacter ekhonensis</name>
    <dbReference type="NCBI Taxonomy" id="254356"/>
    <lineage>
        <taxon>Bacteria</taxon>
        <taxon>Pseudomonadati</taxon>
        <taxon>Pseudomonadota</taxon>
        <taxon>Alphaproteobacteria</taxon>
        <taxon>Rhodobacterales</taxon>
        <taxon>Paracoccaceae</taxon>
        <taxon>Roseinatronobacter</taxon>
    </lineage>
</organism>
<accession>A0A3B0M7Y6</accession>
<dbReference type="RefSeq" id="WP_183073439.1">
    <property type="nucleotide sequence ID" value="NZ_UIHC01000015.1"/>
</dbReference>
<dbReference type="InterPro" id="IPR016047">
    <property type="entry name" value="M23ase_b-sheet_dom"/>
</dbReference>
<dbReference type="InterPro" id="IPR011055">
    <property type="entry name" value="Dup_hybrid_motif"/>
</dbReference>
<sequence>MFRRQLVKLNQRLERRLPEQRLFLRSDNTTRFVRLRPFTQLMGIGAVATFFAWGVLATSILLMDSIGSGTLREQAQREQATYEQRLNQMAQERDRHAQSAETAQVRFGEAMGRISDMQLELLASEQRRLELEAGIDTVQQTVARVVRERDAARTQLAEARRTLEAETGTARTAADRGRDVQDMLDYLLVAMDGVGADLHEQSLNAEQTSNQAQMLAMENELLKDRNHVIFTQLEEALDSVMGPLERVFQSANVSPDQIRRLVRQGAQSQTASLRPISVSTSGAMAASPDISRANRVLGKLADVQAYREGLDRLPIARPVSASVRQTSGFGMRRHPLTGRSKMHNGLDWAASRGTSILSAADGIVTTAERQRGYGNIVVIKHEFGLETYYAHLNSINVREGQRVSRGQKIGGMGTTGASTGVHLHYEVRVNGRPVNPITYIRAGQNVF</sequence>
<dbReference type="PANTHER" id="PTHR21666:SF270">
    <property type="entry name" value="MUREIN HYDROLASE ACTIVATOR ENVC"/>
    <property type="match status" value="1"/>
</dbReference>
<dbReference type="AlphaFoldDB" id="A0A3B0M7Y6"/>